<comment type="caution">
    <text evidence="1">The sequence shown here is derived from an EMBL/GenBank/DDBJ whole genome shotgun (WGS) entry which is preliminary data.</text>
</comment>
<reference evidence="1" key="1">
    <citation type="submission" date="2023-02" db="EMBL/GenBank/DDBJ databases">
        <title>Kitasatospora phosalacinea NBRC 14627.</title>
        <authorList>
            <person name="Ichikawa N."/>
            <person name="Sato H."/>
            <person name="Tonouchi N."/>
        </authorList>
    </citation>
    <scope>NUCLEOTIDE SEQUENCE</scope>
    <source>
        <strain evidence="1">NBRC 14627</strain>
    </source>
</reference>
<sequence length="215" mass="23915">MGRFKEKKPRRSRFHIDDRPVDEAEMMAHAAQISDTVDDHGLLLFMDDEALGFGRVATGVAADGTIETSDEEEPFPVALFEPARAMMSQAPGQDPREIQVEGAIMSGLRRLPRGIADLRESPGWQLHRLTDERLELRSPDGGVYSRITVPLDPAWISSALHHRSVLCLYGPQLGVRLPPDRRPDQYTAADRLAEIRTARGRGLVAAGFVAFHNNR</sequence>
<accession>A0A9W6V6Q5</accession>
<proteinExistence type="predicted"/>
<dbReference type="RefSeq" id="WP_285740074.1">
    <property type="nucleotide sequence ID" value="NZ_BSSA01000035.1"/>
</dbReference>
<protein>
    <submittedName>
        <fullName evidence="1">Uncharacterized protein</fullName>
    </submittedName>
</protein>
<evidence type="ECO:0000313" key="1">
    <source>
        <dbReference type="EMBL" id="GLW74492.1"/>
    </source>
</evidence>
<gene>
    <name evidence="1" type="ORF">Kpho02_67900</name>
</gene>
<organism evidence="1 2">
    <name type="scientific">Kitasatospora phosalacinea</name>
    <dbReference type="NCBI Taxonomy" id="2065"/>
    <lineage>
        <taxon>Bacteria</taxon>
        <taxon>Bacillati</taxon>
        <taxon>Actinomycetota</taxon>
        <taxon>Actinomycetes</taxon>
        <taxon>Kitasatosporales</taxon>
        <taxon>Streptomycetaceae</taxon>
        <taxon>Kitasatospora</taxon>
    </lineage>
</organism>
<dbReference type="AlphaFoldDB" id="A0A9W6V6Q5"/>
<evidence type="ECO:0000313" key="2">
    <source>
        <dbReference type="Proteomes" id="UP001165041"/>
    </source>
</evidence>
<dbReference type="EMBL" id="BSSA01000035">
    <property type="protein sequence ID" value="GLW74492.1"/>
    <property type="molecule type" value="Genomic_DNA"/>
</dbReference>
<name>A0A9W6V6Q5_9ACTN</name>
<dbReference type="Proteomes" id="UP001165041">
    <property type="component" value="Unassembled WGS sequence"/>
</dbReference>